<keyword evidence="2" id="KW-1185">Reference proteome</keyword>
<reference evidence="1" key="1">
    <citation type="journal article" date="2020" name="Nat. Commun.">
        <title>Large-scale genome sequencing of mycorrhizal fungi provides insights into the early evolution of symbiotic traits.</title>
        <authorList>
            <person name="Miyauchi S."/>
            <person name="Kiss E."/>
            <person name="Kuo A."/>
            <person name="Drula E."/>
            <person name="Kohler A."/>
            <person name="Sanchez-Garcia M."/>
            <person name="Morin E."/>
            <person name="Andreopoulos B."/>
            <person name="Barry K.W."/>
            <person name="Bonito G."/>
            <person name="Buee M."/>
            <person name="Carver A."/>
            <person name="Chen C."/>
            <person name="Cichocki N."/>
            <person name="Clum A."/>
            <person name="Culley D."/>
            <person name="Crous P.W."/>
            <person name="Fauchery L."/>
            <person name="Girlanda M."/>
            <person name="Hayes R.D."/>
            <person name="Keri Z."/>
            <person name="LaButti K."/>
            <person name="Lipzen A."/>
            <person name="Lombard V."/>
            <person name="Magnuson J."/>
            <person name="Maillard F."/>
            <person name="Murat C."/>
            <person name="Nolan M."/>
            <person name="Ohm R.A."/>
            <person name="Pangilinan J."/>
            <person name="Pereira M.F."/>
            <person name="Perotto S."/>
            <person name="Peter M."/>
            <person name="Pfister S."/>
            <person name="Riley R."/>
            <person name="Sitrit Y."/>
            <person name="Stielow J.B."/>
            <person name="Szollosi G."/>
            <person name="Zifcakova L."/>
            <person name="Stursova M."/>
            <person name="Spatafora J.W."/>
            <person name="Tedersoo L."/>
            <person name="Vaario L.M."/>
            <person name="Yamada A."/>
            <person name="Yan M."/>
            <person name="Wang P."/>
            <person name="Xu J."/>
            <person name="Bruns T."/>
            <person name="Baldrian P."/>
            <person name="Vilgalys R."/>
            <person name="Dunand C."/>
            <person name="Henrissat B."/>
            <person name="Grigoriev I.V."/>
            <person name="Hibbett D."/>
            <person name="Nagy L.G."/>
            <person name="Martin F.M."/>
        </authorList>
    </citation>
    <scope>NUCLEOTIDE SEQUENCE</scope>
    <source>
        <strain evidence="1">UP504</strain>
    </source>
</reference>
<comment type="caution">
    <text evidence="1">The sequence shown here is derived from an EMBL/GenBank/DDBJ whole genome shotgun (WGS) entry which is preliminary data.</text>
</comment>
<name>A0A9P6AM93_9AGAM</name>
<proteinExistence type="predicted"/>
<protein>
    <submittedName>
        <fullName evidence="1">Uncharacterized protein</fullName>
    </submittedName>
</protein>
<accession>A0A9P6AM93</accession>
<gene>
    <name evidence="1" type="ORF">BS47DRAFT_1397834</name>
</gene>
<sequence>MKSKTKKLTALMDSSIPLTVGASSSSIVPSASSSRRTKKFLSFKKKSEVSLPAPPPNPIKLNDDGQPLQCSANMLKAFSSMGKQYYHHFKEVQSSLRGNHPSSSKHFICIQDWVLEYNNTVHDSDLSAQLTSLLASDPGPVNVDDLSGLLFPSLPEFNPKYQESLYRCWDSDIFNTI</sequence>
<dbReference type="Proteomes" id="UP000886523">
    <property type="component" value="Unassembled WGS sequence"/>
</dbReference>
<organism evidence="1 2">
    <name type="scientific">Hydnum rufescens UP504</name>
    <dbReference type="NCBI Taxonomy" id="1448309"/>
    <lineage>
        <taxon>Eukaryota</taxon>
        <taxon>Fungi</taxon>
        <taxon>Dikarya</taxon>
        <taxon>Basidiomycota</taxon>
        <taxon>Agaricomycotina</taxon>
        <taxon>Agaricomycetes</taxon>
        <taxon>Cantharellales</taxon>
        <taxon>Hydnaceae</taxon>
        <taxon>Hydnum</taxon>
    </lineage>
</organism>
<evidence type="ECO:0000313" key="1">
    <source>
        <dbReference type="EMBL" id="KAF9508445.1"/>
    </source>
</evidence>
<evidence type="ECO:0000313" key="2">
    <source>
        <dbReference type="Proteomes" id="UP000886523"/>
    </source>
</evidence>
<dbReference type="EMBL" id="MU129059">
    <property type="protein sequence ID" value="KAF9508445.1"/>
    <property type="molecule type" value="Genomic_DNA"/>
</dbReference>
<dbReference type="AlphaFoldDB" id="A0A9P6AM93"/>